<dbReference type="Gene3D" id="3.30.60.90">
    <property type="match status" value="1"/>
</dbReference>
<feature type="compositionally biased region" description="Low complexity" evidence="4">
    <location>
        <begin position="108"/>
        <end position="131"/>
    </location>
</feature>
<organism evidence="6 7">
    <name type="scientific">Fusarium sarcochroum</name>
    <dbReference type="NCBI Taxonomy" id="1208366"/>
    <lineage>
        <taxon>Eukaryota</taxon>
        <taxon>Fungi</taxon>
        <taxon>Dikarya</taxon>
        <taxon>Ascomycota</taxon>
        <taxon>Pezizomycotina</taxon>
        <taxon>Sordariomycetes</taxon>
        <taxon>Hypocreomycetidae</taxon>
        <taxon>Hypocreales</taxon>
        <taxon>Nectriaceae</taxon>
        <taxon>Fusarium</taxon>
        <taxon>Fusarium lateritium species complex</taxon>
    </lineage>
</organism>
<evidence type="ECO:0000256" key="3">
    <source>
        <dbReference type="ARBA" id="ARBA00022833"/>
    </source>
</evidence>
<comment type="caution">
    <text evidence="6">The sequence shown here is derived from an EMBL/GenBank/DDBJ whole genome shotgun (WGS) entry which is preliminary data.</text>
</comment>
<proteinExistence type="predicted"/>
<dbReference type="EMBL" id="JABEXW010000429">
    <property type="protein sequence ID" value="KAF4964066.1"/>
    <property type="molecule type" value="Genomic_DNA"/>
</dbReference>
<evidence type="ECO:0000313" key="7">
    <source>
        <dbReference type="Proteomes" id="UP000622797"/>
    </source>
</evidence>
<evidence type="ECO:0000256" key="1">
    <source>
        <dbReference type="ARBA" id="ARBA00022723"/>
    </source>
</evidence>
<protein>
    <recommendedName>
        <fullName evidence="5">WW domain-containing protein</fullName>
    </recommendedName>
</protein>
<evidence type="ECO:0000256" key="4">
    <source>
        <dbReference type="SAM" id="MobiDB-lite"/>
    </source>
</evidence>
<dbReference type="Proteomes" id="UP000622797">
    <property type="component" value="Unassembled WGS sequence"/>
</dbReference>
<gene>
    <name evidence="6" type="ORF">FSARC_7968</name>
</gene>
<keyword evidence="7" id="KW-1185">Reference proteome</keyword>
<dbReference type="PROSITE" id="PS50020">
    <property type="entry name" value="WW_DOMAIN_2"/>
    <property type="match status" value="1"/>
</dbReference>
<dbReference type="InterPro" id="IPR043145">
    <property type="entry name" value="Znf_ZZ_sf"/>
</dbReference>
<keyword evidence="3" id="KW-0862">Zinc</keyword>
<feature type="compositionally biased region" description="Polar residues" evidence="4">
    <location>
        <begin position="68"/>
        <end position="97"/>
    </location>
</feature>
<reference evidence="6" key="2">
    <citation type="submission" date="2020-05" db="EMBL/GenBank/DDBJ databases">
        <authorList>
            <person name="Kim H.-S."/>
            <person name="Proctor R.H."/>
            <person name="Brown D.W."/>
        </authorList>
    </citation>
    <scope>NUCLEOTIDE SEQUENCE</scope>
    <source>
        <strain evidence="6">NRRL 20472</strain>
    </source>
</reference>
<name>A0A8H4X7P9_9HYPO</name>
<feature type="region of interest" description="Disordered" evidence="4">
    <location>
        <begin position="199"/>
        <end position="245"/>
    </location>
</feature>
<evidence type="ECO:0000256" key="2">
    <source>
        <dbReference type="ARBA" id="ARBA00022771"/>
    </source>
</evidence>
<feature type="compositionally biased region" description="Low complexity" evidence="4">
    <location>
        <begin position="26"/>
        <end position="59"/>
    </location>
</feature>
<accession>A0A8H4X7P9</accession>
<reference evidence="6" key="1">
    <citation type="journal article" date="2020" name="BMC Genomics">
        <title>Correction to: Identification and distribution of gene clusters required for synthesis of sphingolipid metabolism inhibitors in diverse species of the filamentous fungus Fusarium.</title>
        <authorList>
            <person name="Kim H.S."/>
            <person name="Lohmar J.M."/>
            <person name="Busman M."/>
            <person name="Brown D.W."/>
            <person name="Naumann T.A."/>
            <person name="Divon H.H."/>
            <person name="Lysoe E."/>
            <person name="Uhlig S."/>
            <person name="Proctor R.H."/>
        </authorList>
    </citation>
    <scope>NUCLEOTIDE SEQUENCE</scope>
    <source>
        <strain evidence="6">NRRL 20472</strain>
    </source>
</reference>
<dbReference type="InterPro" id="IPR001202">
    <property type="entry name" value="WW_dom"/>
</dbReference>
<keyword evidence="2" id="KW-0863">Zinc-finger</keyword>
<evidence type="ECO:0000313" key="6">
    <source>
        <dbReference type="EMBL" id="KAF4964066.1"/>
    </source>
</evidence>
<dbReference type="OrthoDB" id="2444812at2759"/>
<feature type="compositionally biased region" description="Polar residues" evidence="4">
    <location>
        <begin position="208"/>
        <end position="217"/>
    </location>
</feature>
<sequence length="408" mass="44779">MSFLNKFRKEFDGLNLSERLQGQQGGSPAPQANGQNYQPYGNNSYPNQYQGQQPYQNNGHSPYPGAQQAYNPGQNQHDSGFQPYNSQQSFPGQQSYGGHQPYNPGHAPSHSTSSHTLQQPQHQQRPSSSGPISPPGGPMIHSPPAALTPYGAPSGQGAPCPTPPRWIAHWSEHDRQWYYVETSGRSAWQAPSDFPPLAGMPAFPGSAMNHNRGNEQTLAHPPQPQYANPGEDSRPSLQKEGKKSSSQMLLSAAGGFAAGGVAGYFVKDRIDKRKAKKRHGRDQADFADFSEYPELELNLWCNVCDQTISGPYAHCKKCDGGDYDICRDCLAQGQICDGKGKHSLVKVYPKCNDGQWDTCQRCFDRGYTCHAPDRGEEHDLTSLYIPDISFKKKKGGNRSDTSSSSDSD</sequence>
<dbReference type="AlphaFoldDB" id="A0A8H4X7P9"/>
<feature type="domain" description="WW" evidence="5">
    <location>
        <begin position="160"/>
        <end position="193"/>
    </location>
</feature>
<feature type="region of interest" description="Disordered" evidence="4">
    <location>
        <begin position="15"/>
        <end position="167"/>
    </location>
</feature>
<keyword evidence="1" id="KW-0479">Metal-binding</keyword>
<dbReference type="SUPFAM" id="SSF57850">
    <property type="entry name" value="RING/U-box"/>
    <property type="match status" value="1"/>
</dbReference>
<feature type="compositionally biased region" description="Basic and acidic residues" evidence="4">
    <location>
        <begin position="231"/>
        <end position="243"/>
    </location>
</feature>
<evidence type="ECO:0000259" key="5">
    <source>
        <dbReference type="PROSITE" id="PS50020"/>
    </source>
</evidence>
<dbReference type="GO" id="GO:0008270">
    <property type="term" value="F:zinc ion binding"/>
    <property type="evidence" value="ECO:0007669"/>
    <property type="project" value="UniProtKB-KW"/>
</dbReference>